<dbReference type="EMBL" id="LSMT01000638">
    <property type="protein sequence ID" value="PFX15543.1"/>
    <property type="molecule type" value="Genomic_DNA"/>
</dbReference>
<evidence type="ECO:0000256" key="1">
    <source>
        <dbReference type="SAM" id="MobiDB-lite"/>
    </source>
</evidence>
<dbReference type="AlphaFoldDB" id="A0A2B4RFE4"/>
<dbReference type="PROSITE" id="PS50003">
    <property type="entry name" value="PH_DOMAIN"/>
    <property type="match status" value="1"/>
</dbReference>
<evidence type="ECO:0000259" key="2">
    <source>
        <dbReference type="PROSITE" id="PS50003"/>
    </source>
</evidence>
<keyword evidence="5" id="KW-1185">Reference proteome</keyword>
<dbReference type="PANTHER" id="PTHR14336">
    <property type="entry name" value="TANDEM PH DOMAIN CONTAINING PROTEIN"/>
    <property type="match status" value="1"/>
</dbReference>
<dbReference type="Gene3D" id="2.30.29.30">
    <property type="entry name" value="Pleckstrin-homology domain (PH domain)/Phosphotyrosine-binding domain (PTB)"/>
    <property type="match status" value="1"/>
</dbReference>
<dbReference type="Pfam" id="PF00595">
    <property type="entry name" value="PDZ"/>
    <property type="match status" value="1"/>
</dbReference>
<feature type="compositionally biased region" description="Basic and acidic residues" evidence="1">
    <location>
        <begin position="285"/>
        <end position="295"/>
    </location>
</feature>
<reference evidence="5" key="1">
    <citation type="journal article" date="2017" name="bioRxiv">
        <title>Comparative analysis of the genomes of Stylophora pistillata and Acropora digitifera provides evidence for extensive differences between species of corals.</title>
        <authorList>
            <person name="Voolstra C.R."/>
            <person name="Li Y."/>
            <person name="Liew Y.J."/>
            <person name="Baumgarten S."/>
            <person name="Zoccola D."/>
            <person name="Flot J.-F."/>
            <person name="Tambutte S."/>
            <person name="Allemand D."/>
            <person name="Aranda M."/>
        </authorList>
    </citation>
    <scope>NUCLEOTIDE SEQUENCE [LARGE SCALE GENOMIC DNA]</scope>
</reference>
<feature type="compositionally biased region" description="Basic and acidic residues" evidence="1">
    <location>
        <begin position="262"/>
        <end position="271"/>
    </location>
</feature>
<feature type="region of interest" description="Disordered" evidence="1">
    <location>
        <begin position="239"/>
        <end position="370"/>
    </location>
</feature>
<feature type="domain" description="PDZ" evidence="3">
    <location>
        <begin position="135"/>
        <end position="215"/>
    </location>
</feature>
<dbReference type="InterPro" id="IPR001478">
    <property type="entry name" value="PDZ"/>
</dbReference>
<dbReference type="CDD" id="cd00821">
    <property type="entry name" value="PH"/>
    <property type="match status" value="1"/>
</dbReference>
<dbReference type="Pfam" id="PF00169">
    <property type="entry name" value="PH"/>
    <property type="match status" value="1"/>
</dbReference>
<evidence type="ECO:0000259" key="3">
    <source>
        <dbReference type="PROSITE" id="PS50106"/>
    </source>
</evidence>
<feature type="domain" description="PH" evidence="2">
    <location>
        <begin position="11"/>
        <end position="111"/>
    </location>
</feature>
<dbReference type="InterPro" id="IPR036034">
    <property type="entry name" value="PDZ_sf"/>
</dbReference>
<dbReference type="STRING" id="50429.A0A2B4RFE4"/>
<dbReference type="InterPro" id="IPR001849">
    <property type="entry name" value="PH_domain"/>
</dbReference>
<dbReference type="CDD" id="cd00136">
    <property type="entry name" value="PDZ_canonical"/>
    <property type="match status" value="1"/>
</dbReference>
<proteinExistence type="predicted"/>
<accession>A0A2B4RFE4</accession>
<dbReference type="Proteomes" id="UP000225706">
    <property type="component" value="Unassembled WGS sequence"/>
</dbReference>
<feature type="compositionally biased region" description="Basic and acidic residues" evidence="1">
    <location>
        <begin position="339"/>
        <end position="364"/>
    </location>
</feature>
<dbReference type="SUPFAM" id="SSF50156">
    <property type="entry name" value="PDZ domain-like"/>
    <property type="match status" value="1"/>
</dbReference>
<dbReference type="SUPFAM" id="SSF50729">
    <property type="entry name" value="PH domain-like"/>
    <property type="match status" value="1"/>
</dbReference>
<dbReference type="SMART" id="SM00233">
    <property type="entry name" value="PH"/>
    <property type="match status" value="1"/>
</dbReference>
<organism evidence="4 5">
    <name type="scientific">Stylophora pistillata</name>
    <name type="common">Smooth cauliflower coral</name>
    <dbReference type="NCBI Taxonomy" id="50429"/>
    <lineage>
        <taxon>Eukaryota</taxon>
        <taxon>Metazoa</taxon>
        <taxon>Cnidaria</taxon>
        <taxon>Anthozoa</taxon>
        <taxon>Hexacorallia</taxon>
        <taxon>Scleractinia</taxon>
        <taxon>Astrocoeniina</taxon>
        <taxon>Pocilloporidae</taxon>
        <taxon>Stylophora</taxon>
    </lineage>
</organism>
<comment type="caution">
    <text evidence="4">The sequence shown here is derived from an EMBL/GenBank/DDBJ whole genome shotgun (WGS) entry which is preliminary data.</text>
</comment>
<dbReference type="OrthoDB" id="5859304at2759"/>
<evidence type="ECO:0000313" key="4">
    <source>
        <dbReference type="EMBL" id="PFX15543.1"/>
    </source>
</evidence>
<evidence type="ECO:0000313" key="5">
    <source>
        <dbReference type="Proteomes" id="UP000225706"/>
    </source>
</evidence>
<dbReference type="PANTHER" id="PTHR14336:SF8">
    <property type="entry name" value="PROTEIN OPY1"/>
    <property type="match status" value="1"/>
</dbReference>
<dbReference type="PROSITE" id="PS50106">
    <property type="entry name" value="PDZ"/>
    <property type="match status" value="1"/>
</dbReference>
<dbReference type="SMART" id="SM00228">
    <property type="entry name" value="PDZ"/>
    <property type="match status" value="1"/>
</dbReference>
<protein>
    <submittedName>
        <fullName evidence="4">MAGUK p55 subfamily member 5-A</fullName>
    </submittedName>
</protein>
<name>A0A2B4RFE4_STYPI</name>
<gene>
    <name evidence="4" type="primary">mpp5a</name>
    <name evidence="4" type="ORF">AWC38_SpisGene20230</name>
</gene>
<dbReference type="InterPro" id="IPR051707">
    <property type="entry name" value="PI-Interact_SigTrans_Reg"/>
</dbReference>
<sequence length="370" mass="42070">MAERDMKMKRRVIKEGILHKKTSLLKQWRPRFVVLNRQMLCTFKKEDDQKRGRTAEARIFLMDIESIEKFESKKKKHCFNLIVEGKPFFSFSCSSELDREMWMRSVQTAKENELNEEENDPVRRKSTKLTGGLKRITIQREKGQGLGCTIKNVGGVILVNRILEDGPVSTSGILRPGDQILDINGIEVGGRSVSEISEIIKGSPELVVCTVKPFSDYRYCDTHSKGHTEYAEIDLDSLKAKGNDDSSNSSQDDSSDSPQESNDQKIHGVNEKKRHSLPAVLPDTHSTKELHKGDTVDYLELNFPQNDRPRGRSDVSRSPQVPHRASRDRNKPPAYIELEFNKKENKFQEVGRESSDPKAGDRKSSSLPRS</sequence>
<dbReference type="Gene3D" id="2.30.42.10">
    <property type="match status" value="1"/>
</dbReference>
<feature type="compositionally biased region" description="Low complexity" evidence="1">
    <location>
        <begin position="245"/>
        <end position="261"/>
    </location>
</feature>
<dbReference type="InterPro" id="IPR011993">
    <property type="entry name" value="PH-like_dom_sf"/>
</dbReference>